<proteinExistence type="predicted"/>
<comment type="caution">
    <text evidence="1">The sequence shown here is derived from an EMBL/GenBank/DDBJ whole genome shotgun (WGS) entry which is preliminary data.</text>
</comment>
<accession>A0ABP3WTX8</accession>
<reference evidence="2" key="1">
    <citation type="journal article" date="2019" name="Int. J. Syst. Evol. Microbiol.">
        <title>The Global Catalogue of Microorganisms (GCM) 10K type strain sequencing project: providing services to taxonomists for standard genome sequencing and annotation.</title>
        <authorList>
            <consortium name="The Broad Institute Genomics Platform"/>
            <consortium name="The Broad Institute Genome Sequencing Center for Infectious Disease"/>
            <person name="Wu L."/>
            <person name="Ma J."/>
        </authorList>
    </citation>
    <scope>NUCLEOTIDE SEQUENCE [LARGE SCALE GENOMIC DNA]</scope>
    <source>
        <strain evidence="2">JCM 15896</strain>
    </source>
</reference>
<evidence type="ECO:0000313" key="1">
    <source>
        <dbReference type="EMBL" id="GAA0856662.1"/>
    </source>
</evidence>
<evidence type="ECO:0000313" key="2">
    <source>
        <dbReference type="Proteomes" id="UP001500359"/>
    </source>
</evidence>
<dbReference type="EMBL" id="BAAAFD010000004">
    <property type="protein sequence ID" value="GAA0856662.1"/>
    <property type="molecule type" value="Genomic_DNA"/>
</dbReference>
<dbReference type="RefSeq" id="WP_343859274.1">
    <property type="nucleotide sequence ID" value="NZ_BAAAFD010000004.1"/>
</dbReference>
<name>A0ABP3WTX8_9ALTE</name>
<keyword evidence="2" id="KW-1185">Reference proteome</keyword>
<organism evidence="1 2">
    <name type="scientific">Aliiglaciecola litoralis</name>
    <dbReference type="NCBI Taxonomy" id="582857"/>
    <lineage>
        <taxon>Bacteria</taxon>
        <taxon>Pseudomonadati</taxon>
        <taxon>Pseudomonadota</taxon>
        <taxon>Gammaproteobacteria</taxon>
        <taxon>Alteromonadales</taxon>
        <taxon>Alteromonadaceae</taxon>
        <taxon>Aliiglaciecola</taxon>
    </lineage>
</organism>
<dbReference type="Proteomes" id="UP001500359">
    <property type="component" value="Unassembled WGS sequence"/>
</dbReference>
<sequence>MTKLHDDSTQSHFETDVSELYQQRKSRHRATASMKRQTLQQAKTSSNWTSLVGKFQLVAIAASTMLLFSLVALQSYEIEHLQPKLEYTSVFIHSFDDTTDQDYSQIKTMYQQHTEDFVQRKALLASHHQKSAVLSQFAHGWELKTCDQELVKISKELVDTLTGMDLINSSLKTGDNVQIAFNAKGLIVGIEPAKNVQQCT</sequence>
<gene>
    <name evidence="1" type="ORF">GCM10009114_19500</name>
</gene>
<protein>
    <submittedName>
        <fullName evidence="1">Uncharacterized protein</fullName>
    </submittedName>
</protein>